<dbReference type="EMBL" id="JACGEP010000014">
    <property type="protein sequence ID" value="MBN3051352.1"/>
    <property type="molecule type" value="Genomic_DNA"/>
</dbReference>
<accession>A0AAE3BDZ1</accession>
<reference evidence="1" key="1">
    <citation type="submission" date="2020-07" db="EMBL/GenBank/DDBJ databases">
        <title>A pangenomic view of the genus Pectobacterium provides insights into genome organization, phylogeny, and virulence.</title>
        <authorList>
            <person name="Jonkheer E."/>
            <person name="Brankovics B."/>
            <person name="Houwers I."/>
            <person name="Van Der Wolf J."/>
            <person name="Bonants P."/>
            <person name="Vreeburg R."/>
            <person name="Bollema R."/>
            <person name="De Haan J."/>
            <person name="Berke L."/>
            <person name="De Ridder D."/>
            <person name="Smit S."/>
            <person name="Van Der Lee T.A.J."/>
        </authorList>
    </citation>
    <scope>NUCLEOTIDE SEQUENCE</scope>
    <source>
        <strain evidence="1">NAK:433</strain>
    </source>
</reference>
<dbReference type="RefSeq" id="WP_205559159.1">
    <property type="nucleotide sequence ID" value="NZ_JACGEP010000014.1"/>
</dbReference>
<evidence type="ECO:0000313" key="1">
    <source>
        <dbReference type="EMBL" id="MBN3051352.1"/>
    </source>
</evidence>
<organism evidence="1 2">
    <name type="scientific">Pectobacterium brasiliense</name>
    <dbReference type="NCBI Taxonomy" id="180957"/>
    <lineage>
        <taxon>Bacteria</taxon>
        <taxon>Pseudomonadati</taxon>
        <taxon>Pseudomonadota</taxon>
        <taxon>Gammaproteobacteria</taxon>
        <taxon>Enterobacterales</taxon>
        <taxon>Pectobacteriaceae</taxon>
        <taxon>Pectobacterium</taxon>
    </lineage>
</organism>
<protein>
    <submittedName>
        <fullName evidence="1">Uncharacterized protein</fullName>
    </submittedName>
</protein>
<evidence type="ECO:0000313" key="2">
    <source>
        <dbReference type="Proteomes" id="UP000768524"/>
    </source>
</evidence>
<gene>
    <name evidence="1" type="ORF">H4F45_07645</name>
</gene>
<sequence length="297" mass="33527">MEHDKFMQYGRGLGLWRNPRENIKPDPINYFRDDPIYLTPSKGEWINQSQECKKENNPLENGVFIWTETKGTGHAFVSIHEGNSASVFTYGRFGRRSGIVGVVGDGILNFLQFEDARTYYREELYQTEAKVFLITDANPAIARLYFEKLWRSGGKVKETIKMGESTKRNGRTVDQYDVTGVNCTTHTTKGVKIAGSQIFKGGYTTHSQMRIDYEEDFAVPVSLQRYLERKSGESSMLVVDMTSEFRKQYPNTDNYTPISEDTTLRVVSEVVSGIGKSSPYSGGSVGGLLEGMHDVNK</sequence>
<name>A0AAE3BDZ1_9GAMM</name>
<comment type="caution">
    <text evidence="1">The sequence shown here is derived from an EMBL/GenBank/DDBJ whole genome shotgun (WGS) entry which is preliminary data.</text>
</comment>
<proteinExistence type="predicted"/>
<dbReference type="AlphaFoldDB" id="A0AAE3BDZ1"/>
<dbReference type="Proteomes" id="UP000768524">
    <property type="component" value="Unassembled WGS sequence"/>
</dbReference>